<accession>A0AAU9DET7</accession>
<evidence type="ECO:0000256" key="4">
    <source>
        <dbReference type="ARBA" id="ARBA00023136"/>
    </source>
</evidence>
<evidence type="ECO:0000256" key="5">
    <source>
        <dbReference type="SAM" id="Phobius"/>
    </source>
</evidence>
<proteinExistence type="predicted"/>
<organism evidence="6 7">
    <name type="scientific">Xylocopilactobacillus apis</name>
    <dbReference type="NCBI Taxonomy" id="2932183"/>
    <lineage>
        <taxon>Bacteria</taxon>
        <taxon>Bacillati</taxon>
        <taxon>Bacillota</taxon>
        <taxon>Bacilli</taxon>
        <taxon>Lactobacillales</taxon>
        <taxon>Lactobacillaceae</taxon>
        <taxon>Xylocopilactobacillus</taxon>
    </lineage>
</organism>
<dbReference type="InterPro" id="IPR003825">
    <property type="entry name" value="Colicin-V_CvpA"/>
</dbReference>
<dbReference type="EMBL" id="AP026801">
    <property type="protein sequence ID" value="BDR56716.1"/>
    <property type="molecule type" value="Genomic_DNA"/>
</dbReference>
<gene>
    <name evidence="6" type="ORF">KIMC2_12780</name>
</gene>
<dbReference type="Proteomes" id="UP001321804">
    <property type="component" value="Chromosome"/>
</dbReference>
<keyword evidence="3 5" id="KW-1133">Transmembrane helix</keyword>
<dbReference type="Pfam" id="PF02674">
    <property type="entry name" value="Colicin_V"/>
    <property type="match status" value="1"/>
</dbReference>
<comment type="subcellular location">
    <subcellularLocation>
        <location evidence="1">Membrane</location>
        <topology evidence="1">Multi-pass membrane protein</topology>
    </subcellularLocation>
</comment>
<feature type="transmembrane region" description="Helical" evidence="5">
    <location>
        <begin position="26"/>
        <end position="46"/>
    </location>
</feature>
<protein>
    <recommendedName>
        <fullName evidence="8">Colicin V production protein</fullName>
    </recommendedName>
</protein>
<keyword evidence="7" id="KW-1185">Reference proteome</keyword>
<dbReference type="GO" id="GO:0009403">
    <property type="term" value="P:toxin biosynthetic process"/>
    <property type="evidence" value="ECO:0007669"/>
    <property type="project" value="InterPro"/>
</dbReference>
<evidence type="ECO:0000256" key="1">
    <source>
        <dbReference type="ARBA" id="ARBA00004141"/>
    </source>
</evidence>
<evidence type="ECO:0000256" key="2">
    <source>
        <dbReference type="ARBA" id="ARBA00022692"/>
    </source>
</evidence>
<keyword evidence="4 5" id="KW-0472">Membrane</keyword>
<sequence>MYSLLTIGWIIYSVYFSMKRGFKLEAMVFGGYLLSGLLAAFLYPMLWRMLSLYIPYSSVTNEKPFYFYPDINVFKIENSFYKIVTFMIFYFILCLIIRFIEVFIKDVQFAESSESLKIVTGIMGFITAIFGAYLIFSALSMIPLSGLQNSLKHSISVNILVKGPLSWLFNQLWF</sequence>
<feature type="transmembrane region" description="Helical" evidence="5">
    <location>
        <begin position="83"/>
        <end position="104"/>
    </location>
</feature>
<name>A0AAU9DET7_9LACO</name>
<evidence type="ECO:0000313" key="6">
    <source>
        <dbReference type="EMBL" id="BDR56716.1"/>
    </source>
</evidence>
<evidence type="ECO:0000256" key="3">
    <source>
        <dbReference type="ARBA" id="ARBA00022989"/>
    </source>
</evidence>
<dbReference type="KEGG" id="xak:KIMC2_12780"/>
<reference evidence="6 7" key="1">
    <citation type="journal article" date="2023" name="Microbiol. Spectr.">
        <title>Symbiosis of Carpenter Bees with Uncharacterized Lactic Acid Bacteria Showing NAD Auxotrophy.</title>
        <authorList>
            <person name="Kawasaki S."/>
            <person name="Ozawa K."/>
            <person name="Mori T."/>
            <person name="Yamamoto A."/>
            <person name="Ito M."/>
            <person name="Ohkuma M."/>
            <person name="Sakamoto M."/>
            <person name="Matsutani M."/>
        </authorList>
    </citation>
    <scope>NUCLEOTIDE SEQUENCE [LARGE SCALE GENOMIC DNA]</scope>
    <source>
        <strain evidence="6 7">KimC2</strain>
    </source>
</reference>
<evidence type="ECO:0000313" key="7">
    <source>
        <dbReference type="Proteomes" id="UP001321804"/>
    </source>
</evidence>
<dbReference type="GO" id="GO:0016020">
    <property type="term" value="C:membrane"/>
    <property type="evidence" value="ECO:0007669"/>
    <property type="project" value="UniProtKB-SubCell"/>
</dbReference>
<feature type="transmembrane region" description="Helical" evidence="5">
    <location>
        <begin position="116"/>
        <end position="142"/>
    </location>
</feature>
<evidence type="ECO:0008006" key="8">
    <source>
        <dbReference type="Google" id="ProtNLM"/>
    </source>
</evidence>
<keyword evidence="2 5" id="KW-0812">Transmembrane</keyword>
<dbReference type="AlphaFoldDB" id="A0AAU9DET7"/>
<dbReference type="RefSeq" id="WP_317695097.1">
    <property type="nucleotide sequence ID" value="NZ_AP026801.1"/>
</dbReference>